<dbReference type="KEGG" id="ngr:NAEGRDRAFT_49127"/>
<dbReference type="RefSeq" id="XP_002677118.1">
    <property type="nucleotide sequence ID" value="XM_002677072.1"/>
</dbReference>
<dbReference type="AlphaFoldDB" id="D2VFK3"/>
<organism evidence="3">
    <name type="scientific">Naegleria gruberi</name>
    <name type="common">Amoeba</name>
    <dbReference type="NCBI Taxonomy" id="5762"/>
    <lineage>
        <taxon>Eukaryota</taxon>
        <taxon>Discoba</taxon>
        <taxon>Heterolobosea</taxon>
        <taxon>Tetramitia</taxon>
        <taxon>Eutetramitia</taxon>
        <taxon>Vahlkampfiidae</taxon>
        <taxon>Naegleria</taxon>
    </lineage>
</organism>
<feature type="region of interest" description="Disordered" evidence="1">
    <location>
        <begin position="92"/>
        <end position="146"/>
    </location>
</feature>
<dbReference type="Proteomes" id="UP000006671">
    <property type="component" value="Unassembled WGS sequence"/>
</dbReference>
<dbReference type="VEuPathDB" id="AmoebaDB:NAEGRDRAFT_49127"/>
<evidence type="ECO:0000313" key="2">
    <source>
        <dbReference type="EMBL" id="EFC44374.1"/>
    </source>
</evidence>
<accession>D2VFK3</accession>
<dbReference type="OrthoDB" id="10264588at2759"/>
<reference evidence="2 3" key="1">
    <citation type="journal article" date="2010" name="Cell">
        <title>The genome of Naegleria gruberi illuminates early eukaryotic versatility.</title>
        <authorList>
            <person name="Fritz-Laylin L.K."/>
            <person name="Prochnik S.E."/>
            <person name="Ginger M.L."/>
            <person name="Dacks J.B."/>
            <person name="Carpenter M.L."/>
            <person name="Field M.C."/>
            <person name="Kuo A."/>
            <person name="Paredez A."/>
            <person name="Chapman J."/>
            <person name="Pham J."/>
            <person name="Shu S."/>
            <person name="Neupane R."/>
            <person name="Cipriano M."/>
            <person name="Mancuso J."/>
            <person name="Tu H."/>
            <person name="Salamov A."/>
            <person name="Lindquist E."/>
            <person name="Shapiro H."/>
            <person name="Lucas S."/>
            <person name="Grigoriev I.V."/>
            <person name="Cande W.Z."/>
            <person name="Fulton C."/>
            <person name="Rokhsar D.S."/>
            <person name="Dawson S.C."/>
        </authorList>
    </citation>
    <scope>NUCLEOTIDE SEQUENCE [LARGE SCALE GENOMIC DNA]</scope>
    <source>
        <strain evidence="2 3">NEG-M</strain>
    </source>
</reference>
<protein>
    <submittedName>
        <fullName evidence="2">Predicted protein</fullName>
    </submittedName>
</protein>
<dbReference type="EMBL" id="GG738868">
    <property type="protein sequence ID" value="EFC44374.1"/>
    <property type="molecule type" value="Genomic_DNA"/>
</dbReference>
<feature type="compositionally biased region" description="Low complexity" evidence="1">
    <location>
        <begin position="108"/>
        <end position="117"/>
    </location>
</feature>
<dbReference type="STRING" id="5762.D2VFK3"/>
<evidence type="ECO:0000313" key="3">
    <source>
        <dbReference type="Proteomes" id="UP000006671"/>
    </source>
</evidence>
<feature type="compositionally biased region" description="Polar residues" evidence="1">
    <location>
        <begin position="92"/>
        <end position="101"/>
    </location>
</feature>
<keyword evidence="3" id="KW-1185">Reference proteome</keyword>
<feature type="compositionally biased region" description="Polar residues" evidence="1">
    <location>
        <begin position="123"/>
        <end position="132"/>
    </location>
</feature>
<evidence type="ECO:0000256" key="1">
    <source>
        <dbReference type="SAM" id="MobiDB-lite"/>
    </source>
</evidence>
<name>D2VFK3_NAEGR</name>
<proteinExistence type="predicted"/>
<dbReference type="GeneID" id="8850120"/>
<sequence length="217" mass="25082">MVWKTNFDKSLPNYLFENNLAPPQSNINTYAGIEEDQMADRLFRNVQERPQTAPTASQPIPSNLRSPIMRQQPQHVQQPMEQSFNQQSILHTPKQQPSTPLNTHHNHPQPTQHQQQPRPQPQLNSQSTNFQSVYLPPPIQTDNLPPTLSNTLEHILRQLDIITQTVKVMEDRLTLTEHKLSKIEINQKKIIQMELANQLAHMNIHTPQLSEIDETNL</sequence>
<dbReference type="InParanoid" id="D2VFK3"/>
<gene>
    <name evidence="2" type="ORF">NAEGRDRAFT_49127</name>
</gene>